<dbReference type="PANTHER" id="PTHR36083:SF1">
    <property type="entry name" value="LARGE RIBOSOMAL SUBUNIT PROTEIN BL32C"/>
    <property type="match status" value="1"/>
</dbReference>
<dbReference type="InterPro" id="IPR011332">
    <property type="entry name" value="Ribosomal_zn-bd"/>
</dbReference>
<evidence type="ECO:0000256" key="3">
    <source>
        <dbReference type="ARBA" id="ARBA00023274"/>
    </source>
</evidence>
<dbReference type="AlphaFoldDB" id="A0A088CIM4"/>
<keyword evidence="6" id="KW-0150">Chloroplast</keyword>
<comment type="subcellular location">
    <subcellularLocation>
        <location evidence="5">Plastid</location>
        <location evidence="5">Chloroplast</location>
    </subcellularLocation>
</comment>
<organism evidence="6">
    <name type="scientific">Chloropicon primus</name>
    <dbReference type="NCBI Taxonomy" id="1764295"/>
    <lineage>
        <taxon>Eukaryota</taxon>
        <taxon>Viridiplantae</taxon>
        <taxon>Chlorophyta</taxon>
        <taxon>Chloropicophyceae</taxon>
        <taxon>Chloropicales</taxon>
        <taxon>Chloropicaceae</taxon>
        <taxon>Chloropicon</taxon>
    </lineage>
</organism>
<reference evidence="6" key="1">
    <citation type="journal article" date="2014" name="BMC Genomics">
        <title>Six newly sequenced chloroplast genomes from prasinophyte green algae provide insights into the relationships among prasinophyte lineages and the diversity of streamlined genome architecture in picoplanktonic species.</title>
        <authorList>
            <person name="Lemieux C."/>
            <person name="Otis C."/>
            <person name="Turmel M."/>
        </authorList>
    </citation>
    <scope>NUCLEOTIDE SEQUENCE</scope>
</reference>
<dbReference type="InterPro" id="IPR002677">
    <property type="entry name" value="Ribosomal_bL32"/>
</dbReference>
<dbReference type="InterPro" id="IPR044958">
    <property type="entry name" value="Ribosomal_bL32_plant/cyanobact"/>
</dbReference>
<dbReference type="GO" id="GO:0003735">
    <property type="term" value="F:structural constituent of ribosome"/>
    <property type="evidence" value="ECO:0007669"/>
    <property type="project" value="InterPro"/>
</dbReference>
<proteinExistence type="inferred from homology"/>
<accession>A0A088CIM4</accession>
<comment type="similarity">
    <text evidence="1 5">Belongs to the bacterial ribosomal protein bL32 family.</text>
</comment>
<dbReference type="GO" id="GO:0015934">
    <property type="term" value="C:large ribosomal subunit"/>
    <property type="evidence" value="ECO:0007669"/>
    <property type="project" value="InterPro"/>
</dbReference>
<dbReference type="EMBL" id="KJ746601">
    <property type="protein sequence ID" value="AID67795.1"/>
    <property type="molecule type" value="Genomic_DNA"/>
</dbReference>
<name>A0A088CIM4_9CHLO</name>
<evidence type="ECO:0000313" key="6">
    <source>
        <dbReference type="EMBL" id="AID67795.1"/>
    </source>
</evidence>
<dbReference type="GO" id="GO:0006412">
    <property type="term" value="P:translation"/>
    <property type="evidence" value="ECO:0007669"/>
    <property type="project" value="UniProtKB-UniRule"/>
</dbReference>
<dbReference type="GO" id="GO:0009507">
    <property type="term" value="C:chloroplast"/>
    <property type="evidence" value="ECO:0007669"/>
    <property type="project" value="UniProtKB-SubCell"/>
</dbReference>
<evidence type="ECO:0000256" key="2">
    <source>
        <dbReference type="ARBA" id="ARBA00022980"/>
    </source>
</evidence>
<keyword evidence="3 5" id="KW-0687">Ribonucleoprotein</keyword>
<dbReference type="PANTHER" id="PTHR36083">
    <property type="entry name" value="50S RIBOSOMAL PROTEIN L32, CHLOROPLASTIC"/>
    <property type="match status" value="1"/>
</dbReference>
<sequence>MAVPKKRKSKSKTKIRKYTWKKKALDQATKSIALAKALLKENPTRFIYND</sequence>
<keyword evidence="2 5" id="KW-0689">Ribosomal protein</keyword>
<dbReference type="SUPFAM" id="SSF57829">
    <property type="entry name" value="Zn-binding ribosomal proteins"/>
    <property type="match status" value="1"/>
</dbReference>
<keyword evidence="6" id="KW-0934">Plastid</keyword>
<evidence type="ECO:0000256" key="1">
    <source>
        <dbReference type="ARBA" id="ARBA00008560"/>
    </source>
</evidence>
<geneLocation type="chloroplast" evidence="6"/>
<evidence type="ECO:0000256" key="5">
    <source>
        <dbReference type="HAMAP-Rule" id="MF_00340"/>
    </source>
</evidence>
<protein>
    <recommendedName>
        <fullName evidence="4 5">Large ribosomal subunit protein bL32c</fullName>
    </recommendedName>
</protein>
<evidence type="ECO:0000256" key="4">
    <source>
        <dbReference type="ARBA" id="ARBA00035280"/>
    </source>
</evidence>
<gene>
    <name evidence="5 6" type="primary">rpl32</name>
</gene>
<dbReference type="Pfam" id="PF01783">
    <property type="entry name" value="Ribosomal_L32p"/>
    <property type="match status" value="1"/>
</dbReference>
<dbReference type="HAMAP" id="MF_00340">
    <property type="entry name" value="Ribosomal_bL32"/>
    <property type="match status" value="1"/>
</dbReference>